<dbReference type="InterPro" id="IPR018027">
    <property type="entry name" value="Asn/Gln_amidotransferase"/>
</dbReference>
<dbReference type="EMBL" id="MGFR01000003">
    <property type="protein sequence ID" value="OGM09698.1"/>
    <property type="molecule type" value="Genomic_DNA"/>
</dbReference>
<dbReference type="STRING" id="1802479.A2Y68_03690"/>
<proteinExistence type="inferred from homology"/>
<dbReference type="Proteomes" id="UP000176778">
    <property type="component" value="Unassembled WGS sequence"/>
</dbReference>
<dbReference type="GO" id="GO:0050567">
    <property type="term" value="F:glutaminyl-tRNA synthase (glutamine-hydrolyzing) activity"/>
    <property type="evidence" value="ECO:0007669"/>
    <property type="project" value="UniProtKB-UniRule"/>
</dbReference>
<dbReference type="InterPro" id="IPR042114">
    <property type="entry name" value="GatB_C_1"/>
</dbReference>
<dbReference type="EC" id="6.3.5.-" evidence="10"/>
<dbReference type="InterPro" id="IPR003789">
    <property type="entry name" value="Asn/Gln_tRNA_amidoTrase-B-like"/>
</dbReference>
<keyword evidence="4 10" id="KW-0547">Nucleotide-binding</keyword>
<dbReference type="Pfam" id="PF02934">
    <property type="entry name" value="GatB_N"/>
    <property type="match status" value="1"/>
</dbReference>
<dbReference type="GO" id="GO:0005524">
    <property type="term" value="F:ATP binding"/>
    <property type="evidence" value="ECO:0007669"/>
    <property type="project" value="UniProtKB-KW"/>
</dbReference>
<dbReference type="GO" id="GO:0006412">
    <property type="term" value="P:translation"/>
    <property type="evidence" value="ECO:0007669"/>
    <property type="project" value="UniProtKB-UniRule"/>
</dbReference>
<comment type="similarity">
    <text evidence="1 10">Belongs to the GatB/GatE family. GatB subfamily.</text>
</comment>
<evidence type="ECO:0000313" key="13">
    <source>
        <dbReference type="Proteomes" id="UP000176778"/>
    </source>
</evidence>
<gene>
    <name evidence="10" type="primary">gatB</name>
    <name evidence="12" type="ORF">A2Y68_03690</name>
</gene>
<dbReference type="SMART" id="SM00845">
    <property type="entry name" value="GatB_Yqey"/>
    <property type="match status" value="1"/>
</dbReference>
<dbReference type="NCBIfam" id="TIGR00133">
    <property type="entry name" value="gatB"/>
    <property type="match status" value="1"/>
</dbReference>
<dbReference type="GO" id="GO:0050566">
    <property type="term" value="F:asparaginyl-tRNA synthase (glutamine-hydrolyzing) activity"/>
    <property type="evidence" value="ECO:0007669"/>
    <property type="project" value="RHEA"/>
</dbReference>
<evidence type="ECO:0000256" key="3">
    <source>
        <dbReference type="ARBA" id="ARBA00022598"/>
    </source>
</evidence>
<reference evidence="12 13" key="1">
    <citation type="journal article" date="2016" name="Nat. Commun.">
        <title>Thousands of microbial genomes shed light on interconnected biogeochemical processes in an aquifer system.</title>
        <authorList>
            <person name="Anantharaman K."/>
            <person name="Brown C.T."/>
            <person name="Hug L.A."/>
            <person name="Sharon I."/>
            <person name="Castelle C.J."/>
            <person name="Probst A.J."/>
            <person name="Thomas B.C."/>
            <person name="Singh A."/>
            <person name="Wilkins M.J."/>
            <person name="Karaoz U."/>
            <person name="Brodie E.L."/>
            <person name="Williams K.H."/>
            <person name="Hubbard S.S."/>
            <person name="Banfield J.F."/>
        </authorList>
    </citation>
    <scope>NUCLEOTIDE SEQUENCE [LARGE SCALE GENOMIC DNA]</scope>
</reference>
<dbReference type="NCBIfam" id="NF004014">
    <property type="entry name" value="PRK05477.1-4"/>
    <property type="match status" value="1"/>
</dbReference>
<dbReference type="SUPFAM" id="SSF89095">
    <property type="entry name" value="GatB/YqeY motif"/>
    <property type="match status" value="2"/>
</dbReference>
<dbReference type="InterPro" id="IPR017959">
    <property type="entry name" value="Asn/Gln-tRNA_amidoTrfase_suB/E"/>
</dbReference>
<evidence type="ECO:0000256" key="8">
    <source>
        <dbReference type="ARBA" id="ARBA00047380"/>
    </source>
</evidence>
<feature type="domain" description="Asn/Gln amidotransferase" evidence="11">
    <location>
        <begin position="305"/>
        <end position="439"/>
    </location>
</feature>
<dbReference type="InterPro" id="IPR017958">
    <property type="entry name" value="Gln-tRNA_amidoTrfase_suB_CS"/>
</dbReference>
<comment type="subunit">
    <text evidence="2 10">Heterotrimer of A, B and C subunits.</text>
</comment>
<comment type="catalytic activity">
    <reaction evidence="8 10">
        <text>L-aspartyl-tRNA(Asn) + L-glutamine + ATP + H2O = L-asparaginyl-tRNA(Asn) + L-glutamate + ADP + phosphate + 2 H(+)</text>
        <dbReference type="Rhea" id="RHEA:14513"/>
        <dbReference type="Rhea" id="RHEA-COMP:9674"/>
        <dbReference type="Rhea" id="RHEA-COMP:9677"/>
        <dbReference type="ChEBI" id="CHEBI:15377"/>
        <dbReference type="ChEBI" id="CHEBI:15378"/>
        <dbReference type="ChEBI" id="CHEBI:29985"/>
        <dbReference type="ChEBI" id="CHEBI:30616"/>
        <dbReference type="ChEBI" id="CHEBI:43474"/>
        <dbReference type="ChEBI" id="CHEBI:58359"/>
        <dbReference type="ChEBI" id="CHEBI:78515"/>
        <dbReference type="ChEBI" id="CHEBI:78516"/>
        <dbReference type="ChEBI" id="CHEBI:456216"/>
    </reaction>
</comment>
<comment type="caution">
    <text evidence="12">The sequence shown here is derived from an EMBL/GenBank/DDBJ whole genome shotgun (WGS) entry which is preliminary data.</text>
</comment>
<name>A0A1F7X5P6_9BACT</name>
<comment type="catalytic activity">
    <reaction evidence="9 10">
        <text>L-glutamyl-tRNA(Gln) + L-glutamine + ATP + H2O = L-glutaminyl-tRNA(Gln) + L-glutamate + ADP + phosphate + H(+)</text>
        <dbReference type="Rhea" id="RHEA:17521"/>
        <dbReference type="Rhea" id="RHEA-COMP:9681"/>
        <dbReference type="Rhea" id="RHEA-COMP:9684"/>
        <dbReference type="ChEBI" id="CHEBI:15377"/>
        <dbReference type="ChEBI" id="CHEBI:15378"/>
        <dbReference type="ChEBI" id="CHEBI:29985"/>
        <dbReference type="ChEBI" id="CHEBI:30616"/>
        <dbReference type="ChEBI" id="CHEBI:43474"/>
        <dbReference type="ChEBI" id="CHEBI:58359"/>
        <dbReference type="ChEBI" id="CHEBI:78520"/>
        <dbReference type="ChEBI" id="CHEBI:78521"/>
        <dbReference type="ChEBI" id="CHEBI:456216"/>
    </reaction>
</comment>
<evidence type="ECO:0000256" key="1">
    <source>
        <dbReference type="ARBA" id="ARBA00005306"/>
    </source>
</evidence>
<evidence type="ECO:0000256" key="7">
    <source>
        <dbReference type="ARBA" id="ARBA00024799"/>
    </source>
</evidence>
<evidence type="ECO:0000313" key="12">
    <source>
        <dbReference type="EMBL" id="OGM09698.1"/>
    </source>
</evidence>
<evidence type="ECO:0000256" key="10">
    <source>
        <dbReference type="HAMAP-Rule" id="MF_00121"/>
    </source>
</evidence>
<protein>
    <recommendedName>
        <fullName evidence="10">Aspartyl/glutamyl-tRNA(Asn/Gln) amidotransferase subunit B</fullName>
        <shortName evidence="10">Asp/Glu-ADT subunit B</shortName>
        <ecNumber evidence="10">6.3.5.-</ecNumber>
    </recommendedName>
</protein>
<dbReference type="Gene3D" id="1.10.10.410">
    <property type="match status" value="1"/>
</dbReference>
<dbReference type="PROSITE" id="PS01234">
    <property type="entry name" value="GATB"/>
    <property type="match status" value="1"/>
</dbReference>
<dbReference type="NCBIfam" id="NF004012">
    <property type="entry name" value="PRK05477.1-2"/>
    <property type="match status" value="1"/>
</dbReference>
<dbReference type="InterPro" id="IPR014746">
    <property type="entry name" value="Gln_synth/guanido_kin_cat_dom"/>
</dbReference>
<comment type="function">
    <text evidence="7 10">Allows the formation of correctly charged Asn-tRNA(Asn) or Gln-tRNA(Gln) through the transamidation of misacylated Asp-tRNA(Asn) or Glu-tRNA(Gln) in organisms which lack either or both of asparaginyl-tRNA or glutaminyl-tRNA synthetases. The reaction takes place in the presence of glutamine and ATP through an activated phospho-Asp-tRNA(Asn) or phospho-Glu-tRNA(Gln).</text>
</comment>
<evidence type="ECO:0000256" key="4">
    <source>
        <dbReference type="ARBA" id="ARBA00022741"/>
    </source>
</evidence>
<dbReference type="InterPro" id="IPR004413">
    <property type="entry name" value="GatB"/>
</dbReference>
<keyword evidence="5 10" id="KW-0067">ATP-binding</keyword>
<keyword evidence="3 10" id="KW-0436">Ligase</keyword>
<dbReference type="PANTHER" id="PTHR11659">
    <property type="entry name" value="GLUTAMYL-TRNA GLN AMIDOTRANSFERASE SUBUNIT B MITOCHONDRIAL AND PROKARYOTIC PET112-RELATED"/>
    <property type="match status" value="1"/>
</dbReference>
<dbReference type="Gene3D" id="1.10.150.380">
    <property type="entry name" value="GatB domain, N-terminal subdomain"/>
    <property type="match status" value="1"/>
</dbReference>
<dbReference type="Pfam" id="PF02637">
    <property type="entry name" value="GatB_Yqey"/>
    <property type="match status" value="1"/>
</dbReference>
<evidence type="ECO:0000256" key="2">
    <source>
        <dbReference type="ARBA" id="ARBA00011123"/>
    </source>
</evidence>
<evidence type="ECO:0000256" key="6">
    <source>
        <dbReference type="ARBA" id="ARBA00022917"/>
    </source>
</evidence>
<accession>A0A1F7X5P6</accession>
<dbReference type="HAMAP" id="MF_00121">
    <property type="entry name" value="GatB"/>
    <property type="match status" value="1"/>
</dbReference>
<dbReference type="InterPro" id="IPR023168">
    <property type="entry name" value="GatB_Yqey_C_2"/>
</dbReference>
<organism evidence="12 13">
    <name type="scientific">Candidatus Woesebacteria bacterium RBG_13_46_13</name>
    <dbReference type="NCBI Taxonomy" id="1802479"/>
    <lineage>
        <taxon>Bacteria</taxon>
        <taxon>Candidatus Woeseibacteriota</taxon>
    </lineage>
</organism>
<evidence type="ECO:0000259" key="11">
    <source>
        <dbReference type="SMART" id="SM00845"/>
    </source>
</evidence>
<keyword evidence="6 10" id="KW-0648">Protein biosynthesis</keyword>
<evidence type="ECO:0000256" key="9">
    <source>
        <dbReference type="ARBA" id="ARBA00047913"/>
    </source>
</evidence>
<dbReference type="InterPro" id="IPR006075">
    <property type="entry name" value="Asn/Gln-tRNA_Trfase_suB/E_cat"/>
</dbReference>
<dbReference type="AlphaFoldDB" id="A0A1F7X5P6"/>
<dbReference type="SUPFAM" id="SSF55931">
    <property type="entry name" value="Glutamine synthetase/guanido kinase"/>
    <property type="match status" value="1"/>
</dbReference>
<evidence type="ECO:0000256" key="5">
    <source>
        <dbReference type="ARBA" id="ARBA00022840"/>
    </source>
</evidence>
<sequence length="442" mass="49391">MSAFRKIIGLEVHVELSTRSKMFCACSSEHFAKPANTQVCPVCLGLPGALPFANREAILSTAKLGLAFACQVNSFSKFDRKHYFYPDLPKGYQISQYDLPICVLGEWTMESGKKIRIRRIHLEEDTAKLIHSEVGGIKVTLVDFNRSGVPLVELVTEPDFENGQEVSEFLKEVQKIVRYLGISTADMEKGSMRLEANISLGELGSQALPDYKVELKNINSFRFLVKAINVELARQEEILAKGDSVVQETRGYSETTGKTFSQRVKEEAKDYRYFPEPDIPPLRFDNNEIAKIKASLPELPKEKRNRFEKDYGLSALYCGILADDLARADYFEKAVSLGEKSGFSAKTIADLMINKNMDKDFSEPAGFIKKIVEATHKVYSSKEITETAVREIVGAEESAVSDYKKGKKQVLGFLVGKAQQKLKGSADPKVIQEILLGLLEES</sequence>